<feature type="region of interest" description="Disordered" evidence="6">
    <location>
        <begin position="25"/>
        <end position="50"/>
    </location>
</feature>
<evidence type="ECO:0000256" key="6">
    <source>
        <dbReference type="SAM" id="MobiDB-lite"/>
    </source>
</evidence>
<dbReference type="PANTHER" id="PTHR15263">
    <property type="entry name" value="I-KAPPA-B-LIKE PROTEIN IKBL"/>
    <property type="match status" value="1"/>
</dbReference>
<comment type="caution">
    <text evidence="7">The sequence shown here is derived from an EMBL/GenBank/DDBJ whole genome shotgun (WGS) entry which is preliminary data.</text>
</comment>
<reference evidence="7 8" key="1">
    <citation type="submission" date="2017-11" db="EMBL/GenBank/DDBJ databases">
        <title>De novo assembly and phasing of dikaryotic genomes from two isolates of Puccinia coronata f. sp. avenae, the causal agent of oat crown rust.</title>
        <authorList>
            <person name="Miller M.E."/>
            <person name="Zhang Y."/>
            <person name="Omidvar V."/>
            <person name="Sperschneider J."/>
            <person name="Schwessinger B."/>
            <person name="Raley C."/>
            <person name="Palmer J.M."/>
            <person name="Garnica D."/>
            <person name="Upadhyaya N."/>
            <person name="Rathjen J."/>
            <person name="Taylor J.M."/>
            <person name="Park R.F."/>
            <person name="Dodds P.N."/>
            <person name="Hirsch C.D."/>
            <person name="Kianian S.F."/>
            <person name="Figueroa M."/>
        </authorList>
    </citation>
    <scope>NUCLEOTIDE SEQUENCE [LARGE SCALE GENOMIC DNA]</scope>
    <source>
        <strain evidence="7">12SD80</strain>
    </source>
</reference>
<dbReference type="AlphaFoldDB" id="A0A2N5TU09"/>
<keyword evidence="5" id="KW-0539">Nucleus</keyword>
<evidence type="ECO:0000256" key="1">
    <source>
        <dbReference type="ARBA" id="ARBA00004123"/>
    </source>
</evidence>
<evidence type="ECO:0000256" key="4">
    <source>
        <dbReference type="ARBA" id="ARBA00023043"/>
    </source>
</evidence>
<name>A0A2N5TU09_9BASI</name>
<dbReference type="EMBL" id="PGCI01000346">
    <property type="protein sequence ID" value="PLW28986.1"/>
    <property type="molecule type" value="Genomic_DNA"/>
</dbReference>
<accession>A0A2N5TU09</accession>
<protein>
    <submittedName>
        <fullName evidence="7">Uncharacterized protein</fullName>
    </submittedName>
</protein>
<dbReference type="PANTHER" id="PTHR15263:SF1">
    <property type="entry name" value="NF-KAPPA-B INHIBITOR-LIKE PROTEIN 1"/>
    <property type="match status" value="1"/>
</dbReference>
<keyword evidence="3" id="KW-0677">Repeat</keyword>
<evidence type="ECO:0000313" key="7">
    <source>
        <dbReference type="EMBL" id="PLW28986.1"/>
    </source>
</evidence>
<sequence length="445" mass="50833">MTRRLTATNPVVEIPGLPVDVPRTENRRVTAPRRPSSDSGLVLSPDRGGDPIPRSDSNFLANFIIFTPHSQSINVAFDNVFPLTSLLIQISLTPRAMVVGKLRMKNTVDDYQPDQIYKRSKRRARTRSPSIDPPPEPYGPGNAMDEYPSGSSSGSRARQTDMKGKSREQTGGAADEDFHTKLRDALDADNDDLRLESLLEDEAVLPRRWKDHPSQTHAHFDLNGHQLGRLEAEEYEEYIRKRMWSQSNRKHYLYLKDQEEQKRKAREEAHQARKKQRADAKLRAERENHKKETQKLKSLQRCRDSYSQRWEFLNCLLNSDASRTDTGAEATSGSRQKLKEEMGQVIDFEEIPWPVYPSGPEECLSGIERLNAGSIQEFLVGHLANESSSSTARKKIIRAALLSYHPDRFDRLVHRIKDIDHARQKAKDWGLRVSQVLNELNHAIG</sequence>
<keyword evidence="4" id="KW-0040">ANK repeat</keyword>
<comment type="subcellular location">
    <subcellularLocation>
        <location evidence="1">Nucleus</location>
    </subcellularLocation>
</comment>
<evidence type="ECO:0000256" key="2">
    <source>
        <dbReference type="ARBA" id="ARBA00022553"/>
    </source>
</evidence>
<proteinExistence type="predicted"/>
<evidence type="ECO:0000256" key="5">
    <source>
        <dbReference type="ARBA" id="ARBA00023242"/>
    </source>
</evidence>
<dbReference type="Proteomes" id="UP000235392">
    <property type="component" value="Unassembled WGS sequence"/>
</dbReference>
<dbReference type="GO" id="GO:0043124">
    <property type="term" value="P:negative regulation of canonical NF-kappaB signal transduction"/>
    <property type="evidence" value="ECO:0007669"/>
    <property type="project" value="InterPro"/>
</dbReference>
<feature type="region of interest" description="Disordered" evidence="6">
    <location>
        <begin position="261"/>
        <end position="296"/>
    </location>
</feature>
<gene>
    <name evidence="7" type="ORF">PCASD_19459</name>
</gene>
<evidence type="ECO:0000313" key="8">
    <source>
        <dbReference type="Proteomes" id="UP000235392"/>
    </source>
</evidence>
<keyword evidence="2" id="KW-0597">Phosphoprotein</keyword>
<feature type="compositionally biased region" description="Basic and acidic residues" evidence="6">
    <location>
        <begin position="158"/>
        <end position="168"/>
    </location>
</feature>
<organism evidence="7 8">
    <name type="scientific">Puccinia coronata f. sp. avenae</name>
    <dbReference type="NCBI Taxonomy" id="200324"/>
    <lineage>
        <taxon>Eukaryota</taxon>
        <taxon>Fungi</taxon>
        <taxon>Dikarya</taxon>
        <taxon>Basidiomycota</taxon>
        <taxon>Pucciniomycotina</taxon>
        <taxon>Pucciniomycetes</taxon>
        <taxon>Pucciniales</taxon>
        <taxon>Pucciniaceae</taxon>
        <taxon>Puccinia</taxon>
    </lineage>
</organism>
<dbReference type="InterPro" id="IPR038753">
    <property type="entry name" value="NFKBIL1"/>
</dbReference>
<evidence type="ECO:0000256" key="3">
    <source>
        <dbReference type="ARBA" id="ARBA00022737"/>
    </source>
</evidence>
<dbReference type="GO" id="GO:0005634">
    <property type="term" value="C:nucleus"/>
    <property type="evidence" value="ECO:0007669"/>
    <property type="project" value="UniProtKB-SubCell"/>
</dbReference>
<feature type="region of interest" description="Disordered" evidence="6">
    <location>
        <begin position="110"/>
        <end position="179"/>
    </location>
</feature>